<name>H8L1Q2_FRAAD</name>
<protein>
    <submittedName>
        <fullName evidence="1">Membrane bound FAD containing D-sorbitol dehydrogenase</fullName>
    </submittedName>
</protein>
<dbReference type="HOGENOM" id="CLU_098949_1_0_6"/>
<dbReference type="Pfam" id="PF12318">
    <property type="entry name" value="FAD-SLDH"/>
    <property type="match status" value="1"/>
</dbReference>
<dbReference type="Proteomes" id="UP000005234">
    <property type="component" value="Chromosome"/>
</dbReference>
<dbReference type="eggNOG" id="ENOG5032SIU">
    <property type="taxonomic scope" value="Bacteria"/>
</dbReference>
<keyword evidence="2" id="KW-1185">Reference proteome</keyword>
<dbReference type="RefSeq" id="WP_014402418.1">
    <property type="nucleotide sequence ID" value="NC_017033.1"/>
</dbReference>
<dbReference type="PROSITE" id="PS51318">
    <property type="entry name" value="TAT"/>
    <property type="match status" value="1"/>
</dbReference>
<proteinExistence type="predicted"/>
<dbReference type="InterPro" id="IPR024651">
    <property type="entry name" value="FAD-SLDH_ssu"/>
</dbReference>
<gene>
    <name evidence="1" type="ordered locus">Fraau_0943</name>
</gene>
<reference evidence="1" key="1">
    <citation type="submission" date="2012-02" db="EMBL/GenBank/DDBJ databases">
        <title>The complete genome of Frateuria aurantia DSM 6220.</title>
        <authorList>
            <consortium name="US DOE Joint Genome Institute (JGI-PGF)"/>
            <person name="Lucas S."/>
            <person name="Copeland A."/>
            <person name="Lapidus A."/>
            <person name="Glavina del Rio T."/>
            <person name="Dalin E."/>
            <person name="Tice H."/>
            <person name="Bruce D."/>
            <person name="Goodwin L."/>
            <person name="Pitluck S."/>
            <person name="Peters L."/>
            <person name="Ovchinnikova G."/>
            <person name="Teshima H."/>
            <person name="Kyrpides N."/>
            <person name="Mavromatis K."/>
            <person name="Ivanova N."/>
            <person name="Brettin T."/>
            <person name="Detter J.C."/>
            <person name="Han C."/>
            <person name="Larimer F."/>
            <person name="Land M."/>
            <person name="Hauser L."/>
            <person name="Markowitz V."/>
            <person name="Cheng J.-F."/>
            <person name="Hugenholtz P."/>
            <person name="Woyke T."/>
            <person name="Wu D."/>
            <person name="Brambilla E."/>
            <person name="Klenk H.-P."/>
            <person name="Eisen J.A."/>
        </authorList>
    </citation>
    <scope>NUCLEOTIDE SEQUENCE</scope>
    <source>
        <strain evidence="1">DSM 6220</strain>
    </source>
</reference>
<dbReference type="EMBL" id="CP003350">
    <property type="protein sequence ID" value="AFC85412.1"/>
    <property type="molecule type" value="Genomic_DNA"/>
</dbReference>
<evidence type="ECO:0000313" key="1">
    <source>
        <dbReference type="EMBL" id="AFC85412.1"/>
    </source>
</evidence>
<dbReference type="KEGG" id="fau:Fraau_0943"/>
<organism evidence="1 2">
    <name type="scientific">Frateuria aurantia (strain ATCC 33424 / DSM 6220 / KCTC 2777 / LMG 1558 / NBRC 3245 / NCIMB 13370)</name>
    <name type="common">Acetobacter aurantius</name>
    <dbReference type="NCBI Taxonomy" id="767434"/>
    <lineage>
        <taxon>Bacteria</taxon>
        <taxon>Pseudomonadati</taxon>
        <taxon>Pseudomonadota</taxon>
        <taxon>Gammaproteobacteria</taxon>
        <taxon>Lysobacterales</taxon>
        <taxon>Rhodanobacteraceae</taxon>
        <taxon>Frateuria</taxon>
    </lineage>
</organism>
<dbReference type="InterPro" id="IPR006311">
    <property type="entry name" value="TAT_signal"/>
</dbReference>
<dbReference type="STRING" id="767434.Fraau_0943"/>
<evidence type="ECO:0000313" key="2">
    <source>
        <dbReference type="Proteomes" id="UP000005234"/>
    </source>
</evidence>
<accession>H8L1Q2</accession>
<dbReference type="AlphaFoldDB" id="H8L1Q2"/>
<sequence length="192" mass="20087">MTAQYSSARAAPSTDAQPRRRFLSASLLAATTGLLTGTAASSQAGSATAATTASPAPEHFMEVSQLLTGHALNGSLAGRAWQAICLHQSDFPRRFTQLQAAIDKAGLHDMSQWSSSPVAADADLKATALAIVSAWYLGVVGEVKDRAEDGPSFITYESALMWGPTSDVTVIPTYARGGPGYWKTRPASVATD</sequence>